<keyword evidence="10" id="KW-1185">Reference proteome</keyword>
<reference evidence="9 10" key="1">
    <citation type="submission" date="2019-06" db="EMBL/GenBank/DDBJ databases">
        <title>Persicimonas caeni gen. nov., sp. nov., a predatory bacterium isolated from solar saltern.</title>
        <authorList>
            <person name="Wang S."/>
        </authorList>
    </citation>
    <scope>NUCLEOTIDE SEQUENCE [LARGE SCALE GENOMIC DNA]</scope>
    <source>
        <strain evidence="9 10">YN101</strain>
    </source>
</reference>
<dbReference type="EMBL" id="CP041186">
    <property type="protein sequence ID" value="QDG49241.1"/>
    <property type="molecule type" value="Genomic_DNA"/>
</dbReference>
<feature type="active site" evidence="6">
    <location>
        <position position="128"/>
    </location>
</feature>
<dbReference type="CDD" id="cd01420">
    <property type="entry name" value="MoaC_PE"/>
    <property type="match status" value="1"/>
</dbReference>
<dbReference type="OrthoDB" id="9794429at2"/>
<comment type="catalytic activity">
    <reaction evidence="1 6">
        <text>(8S)-3',8-cyclo-7,8-dihydroguanosine 5'-triphosphate = cyclic pyranopterin phosphate + diphosphate</text>
        <dbReference type="Rhea" id="RHEA:49580"/>
        <dbReference type="ChEBI" id="CHEBI:33019"/>
        <dbReference type="ChEBI" id="CHEBI:59648"/>
        <dbReference type="ChEBI" id="CHEBI:131766"/>
        <dbReference type="EC" id="4.6.1.17"/>
    </reaction>
</comment>
<dbReference type="RefSeq" id="WP_141195740.1">
    <property type="nucleotide sequence ID" value="NZ_CP041186.1"/>
</dbReference>
<dbReference type="SUPFAM" id="SSF55040">
    <property type="entry name" value="Molybdenum cofactor biosynthesis protein C, MoaC"/>
    <property type="match status" value="1"/>
</dbReference>
<evidence type="ECO:0000313" key="10">
    <source>
        <dbReference type="Proteomes" id="UP000315995"/>
    </source>
</evidence>
<proteinExistence type="inferred from homology"/>
<evidence type="ECO:0000256" key="4">
    <source>
        <dbReference type="ARBA" id="ARBA00023150"/>
    </source>
</evidence>
<feature type="binding site" evidence="6">
    <location>
        <begin position="75"/>
        <end position="77"/>
    </location>
    <ligand>
        <name>substrate</name>
    </ligand>
</feature>
<evidence type="ECO:0000256" key="7">
    <source>
        <dbReference type="SAM" id="MobiDB-lite"/>
    </source>
</evidence>
<dbReference type="GO" id="GO:0061798">
    <property type="term" value="F:GTP 3',8'-cyclase activity"/>
    <property type="evidence" value="ECO:0007669"/>
    <property type="project" value="TreeGrafter"/>
</dbReference>
<comment type="subunit">
    <text evidence="6">Homohexamer; trimer of dimers.</text>
</comment>
<dbReference type="GO" id="GO:0061799">
    <property type="term" value="F:cyclic pyranopterin monophosphate synthase activity"/>
    <property type="evidence" value="ECO:0007669"/>
    <property type="project" value="UniProtKB-UniRule"/>
</dbReference>
<feature type="region of interest" description="Disordered" evidence="7">
    <location>
        <begin position="153"/>
        <end position="173"/>
    </location>
</feature>
<dbReference type="InterPro" id="IPR023045">
    <property type="entry name" value="MoaC"/>
</dbReference>
<dbReference type="InterPro" id="IPR050105">
    <property type="entry name" value="MoCo_biosynth_MoaA/MoaC"/>
</dbReference>
<organism evidence="9 10">
    <name type="scientific">Persicimonas caeni</name>
    <dbReference type="NCBI Taxonomy" id="2292766"/>
    <lineage>
        <taxon>Bacteria</taxon>
        <taxon>Deltaproteobacteria</taxon>
        <taxon>Bradymonadales</taxon>
        <taxon>Bradymonadaceae</taxon>
        <taxon>Persicimonas</taxon>
    </lineage>
</organism>
<evidence type="ECO:0000259" key="8">
    <source>
        <dbReference type="Pfam" id="PF01967"/>
    </source>
</evidence>
<evidence type="ECO:0000313" key="9">
    <source>
        <dbReference type="EMBL" id="QDG49241.1"/>
    </source>
</evidence>
<evidence type="ECO:0000256" key="1">
    <source>
        <dbReference type="ARBA" id="ARBA00001637"/>
    </source>
</evidence>
<gene>
    <name evidence="6 9" type="primary">moaC</name>
    <name evidence="9" type="ORF">FIV42_00335</name>
</gene>
<dbReference type="NCBIfam" id="NF006870">
    <property type="entry name" value="PRK09364.1"/>
    <property type="match status" value="1"/>
</dbReference>
<feature type="domain" description="Molybdopterin cofactor biosynthesis C (MoaC)" evidence="8">
    <location>
        <begin position="15"/>
        <end position="150"/>
    </location>
</feature>
<sequence length="173" mass="18441">MSDFSHIDKSGKAGMVDVGDKAETDRVAVARGFVHMSDETLEAIEQRRIVKGEVLQVARVAGIMGSKRTAELIPMCHTLPLDNVKVAFRSMPEAGGLAIEASARCRGKTGVEMEALTAVSVAALTVYDMCKSMDKAMHIGDIHLVKKTGGKSGEFVHPSAPGPDMDADADAWE</sequence>
<evidence type="ECO:0000256" key="2">
    <source>
        <dbReference type="ARBA" id="ARBA00005046"/>
    </source>
</evidence>
<dbReference type="Gene3D" id="3.30.70.640">
    <property type="entry name" value="Molybdopterin cofactor biosynthesis C (MoaC) domain"/>
    <property type="match status" value="1"/>
</dbReference>
<evidence type="ECO:0000256" key="6">
    <source>
        <dbReference type="HAMAP-Rule" id="MF_01224"/>
    </source>
</evidence>
<dbReference type="HAMAP" id="MF_01224_B">
    <property type="entry name" value="MoaC_B"/>
    <property type="match status" value="1"/>
</dbReference>
<comment type="pathway">
    <text evidence="2 6">Cofactor biosynthesis; molybdopterin biosynthesis.</text>
</comment>
<dbReference type="PANTHER" id="PTHR22960:SF0">
    <property type="entry name" value="MOLYBDENUM COFACTOR BIOSYNTHESIS PROTEIN 1"/>
    <property type="match status" value="1"/>
</dbReference>
<dbReference type="Proteomes" id="UP000315995">
    <property type="component" value="Chromosome"/>
</dbReference>
<keyword evidence="4 6" id="KW-0501">Molybdenum cofactor biosynthesis</keyword>
<dbReference type="PANTHER" id="PTHR22960">
    <property type="entry name" value="MOLYBDOPTERIN COFACTOR SYNTHESIS PROTEIN A"/>
    <property type="match status" value="1"/>
</dbReference>
<keyword evidence="5 6" id="KW-0456">Lyase</keyword>
<evidence type="ECO:0000256" key="5">
    <source>
        <dbReference type="ARBA" id="ARBA00023239"/>
    </source>
</evidence>
<dbReference type="InterPro" id="IPR002820">
    <property type="entry name" value="Mopterin_CF_biosynth-C_dom"/>
</dbReference>
<feature type="binding site" evidence="6">
    <location>
        <begin position="113"/>
        <end position="114"/>
    </location>
    <ligand>
        <name>substrate</name>
    </ligand>
</feature>
<comment type="similarity">
    <text evidence="6">Belongs to the MoaC family.</text>
</comment>
<protein>
    <recommendedName>
        <fullName evidence="3 6">Cyclic pyranopterin monophosphate synthase</fullName>
        <ecNumber evidence="3 6">4.6.1.17</ecNumber>
    </recommendedName>
    <alternativeName>
        <fullName evidence="6">Molybdenum cofactor biosynthesis protein C</fullName>
    </alternativeName>
</protein>
<dbReference type="GO" id="GO:0006777">
    <property type="term" value="P:Mo-molybdopterin cofactor biosynthetic process"/>
    <property type="evidence" value="ECO:0007669"/>
    <property type="project" value="UniProtKB-UniRule"/>
</dbReference>
<name>A0A4Y6PLS4_PERCE</name>
<accession>A0A5B8XX07</accession>
<comment type="function">
    <text evidence="6">Catalyzes the conversion of (8S)-3',8-cyclo-7,8-dihydroguanosine 5'-triphosphate to cyclic pyranopterin monophosphate (cPMP).</text>
</comment>
<accession>A0A4Y6PLS4</accession>
<dbReference type="InterPro" id="IPR047594">
    <property type="entry name" value="MoaC_bact/euk"/>
</dbReference>
<dbReference type="InterPro" id="IPR036522">
    <property type="entry name" value="MoaC_sf"/>
</dbReference>
<dbReference type="Pfam" id="PF01967">
    <property type="entry name" value="MoaC"/>
    <property type="match status" value="1"/>
</dbReference>
<evidence type="ECO:0000256" key="3">
    <source>
        <dbReference type="ARBA" id="ARBA00012575"/>
    </source>
</evidence>
<dbReference type="AlphaFoldDB" id="A0A4Y6PLS4"/>
<dbReference type="UniPathway" id="UPA00344"/>
<dbReference type="EC" id="4.6.1.17" evidence="3 6"/>
<dbReference type="NCBIfam" id="TIGR00581">
    <property type="entry name" value="moaC"/>
    <property type="match status" value="1"/>
</dbReference>